<dbReference type="PANTHER" id="PTHR31157">
    <property type="entry name" value="SCP DOMAIN-CONTAINING PROTEIN"/>
    <property type="match status" value="1"/>
</dbReference>
<evidence type="ECO:0000256" key="3">
    <source>
        <dbReference type="SAM" id="SignalP"/>
    </source>
</evidence>
<dbReference type="Pfam" id="PF00188">
    <property type="entry name" value="CAP"/>
    <property type="match status" value="1"/>
</dbReference>
<dbReference type="InterPro" id="IPR001119">
    <property type="entry name" value="SLH_dom"/>
</dbReference>
<feature type="domain" description="SLH" evidence="4">
    <location>
        <begin position="156"/>
        <end position="219"/>
    </location>
</feature>
<keyword evidence="1" id="KW-0677">Repeat</keyword>
<dbReference type="PANTHER" id="PTHR31157:SF1">
    <property type="entry name" value="SCP DOMAIN-CONTAINING PROTEIN"/>
    <property type="match status" value="1"/>
</dbReference>
<dbReference type="SUPFAM" id="SSF55797">
    <property type="entry name" value="PR-1-like"/>
    <property type="match status" value="1"/>
</dbReference>
<keyword evidence="6" id="KW-1185">Reference proteome</keyword>
<accession>A0ABS4JSS2</accession>
<dbReference type="EMBL" id="JAGGLG010000015">
    <property type="protein sequence ID" value="MBP2018587.1"/>
    <property type="molecule type" value="Genomic_DNA"/>
</dbReference>
<feature type="chain" id="PRO_5045205843" evidence="3">
    <location>
        <begin position="27"/>
        <end position="374"/>
    </location>
</feature>
<feature type="domain" description="SLH" evidence="4">
    <location>
        <begin position="28"/>
        <end position="88"/>
    </location>
</feature>
<sequence length="374" mass="39979">MPMRSHLRTLATSLIAAVLVAATARAAPAGYADQAQIPAWAAADVAFTSQAGIFRGDAATGAFRPNDQITRAEAVTAILRAFSLEADPTVKVPFTDIRGGWYEEPVTRAVQAGVIRSGDFGSRFRPDKPITRAELARMLARAAEAQLGTAPAPTPTVTFSDVDPHEPPFGPYIMKAAGYGIIRGMGDGTFAPEQTATRAQAAVMLARAVRLAQSAGHPGGDPEPGDQGGPGPGAGDGPSPGDQSGQGAWQFHEFELRVAELVNAERAAAGLQPLRLDPDLSRVARLKSQDFVTQGYFSHQSPTYGSPFEMMARFGIRYRGAAENIARGQRTPEEVHKDWMNSSGHRGNIMNPDYDTIGVGFYENGWTQLFIQSR</sequence>
<dbReference type="InterPro" id="IPR014258">
    <property type="entry name" value="CAP_domain_YkwD-like"/>
</dbReference>
<evidence type="ECO:0000256" key="1">
    <source>
        <dbReference type="ARBA" id="ARBA00022737"/>
    </source>
</evidence>
<evidence type="ECO:0000259" key="4">
    <source>
        <dbReference type="PROSITE" id="PS51272"/>
    </source>
</evidence>
<dbReference type="InterPro" id="IPR014044">
    <property type="entry name" value="CAP_dom"/>
</dbReference>
<dbReference type="Proteomes" id="UP001519289">
    <property type="component" value="Unassembled WGS sequence"/>
</dbReference>
<dbReference type="RefSeq" id="WP_209466715.1">
    <property type="nucleotide sequence ID" value="NZ_JAGGLG010000015.1"/>
</dbReference>
<protein>
    <submittedName>
        <fullName evidence="5">YkwD family protein</fullName>
    </submittedName>
</protein>
<dbReference type="CDD" id="cd05379">
    <property type="entry name" value="CAP_bacterial"/>
    <property type="match status" value="1"/>
</dbReference>
<feature type="compositionally biased region" description="Gly residues" evidence="2">
    <location>
        <begin position="226"/>
        <end position="238"/>
    </location>
</feature>
<dbReference type="InterPro" id="IPR035940">
    <property type="entry name" value="CAP_sf"/>
</dbReference>
<name>A0ABS4JSS2_9FIRM</name>
<proteinExistence type="predicted"/>
<keyword evidence="3" id="KW-0732">Signal</keyword>
<evidence type="ECO:0000313" key="6">
    <source>
        <dbReference type="Proteomes" id="UP001519289"/>
    </source>
</evidence>
<evidence type="ECO:0000256" key="2">
    <source>
        <dbReference type="SAM" id="MobiDB-lite"/>
    </source>
</evidence>
<dbReference type="Gene3D" id="3.40.33.10">
    <property type="entry name" value="CAP"/>
    <property type="match status" value="1"/>
</dbReference>
<dbReference type="NCBIfam" id="TIGR02909">
    <property type="entry name" value="spore_YkwD"/>
    <property type="match status" value="1"/>
</dbReference>
<reference evidence="5 6" key="1">
    <citation type="submission" date="2021-03" db="EMBL/GenBank/DDBJ databases">
        <title>Genomic Encyclopedia of Type Strains, Phase IV (KMG-IV): sequencing the most valuable type-strain genomes for metagenomic binning, comparative biology and taxonomic classification.</title>
        <authorList>
            <person name="Goeker M."/>
        </authorList>
    </citation>
    <scope>NUCLEOTIDE SEQUENCE [LARGE SCALE GENOMIC DNA]</scope>
    <source>
        <strain evidence="5 6">DSM 27138</strain>
    </source>
</reference>
<evidence type="ECO:0000313" key="5">
    <source>
        <dbReference type="EMBL" id="MBP2018587.1"/>
    </source>
</evidence>
<dbReference type="Pfam" id="PF00395">
    <property type="entry name" value="SLH"/>
    <property type="match status" value="3"/>
</dbReference>
<feature type="signal peptide" evidence="3">
    <location>
        <begin position="1"/>
        <end position="26"/>
    </location>
</feature>
<gene>
    <name evidence="5" type="ORF">J2Z79_002002</name>
</gene>
<dbReference type="PROSITE" id="PS51272">
    <property type="entry name" value="SLH"/>
    <property type="match status" value="3"/>
</dbReference>
<feature type="domain" description="SLH" evidence="4">
    <location>
        <begin position="89"/>
        <end position="153"/>
    </location>
</feature>
<comment type="caution">
    <text evidence="5">The sequence shown here is derived from an EMBL/GenBank/DDBJ whole genome shotgun (WGS) entry which is preliminary data.</text>
</comment>
<organism evidence="5 6">
    <name type="scientific">Symbiobacterium terraclitae</name>
    <dbReference type="NCBI Taxonomy" id="557451"/>
    <lineage>
        <taxon>Bacteria</taxon>
        <taxon>Bacillati</taxon>
        <taxon>Bacillota</taxon>
        <taxon>Clostridia</taxon>
        <taxon>Eubacteriales</taxon>
        <taxon>Symbiobacteriaceae</taxon>
        <taxon>Symbiobacterium</taxon>
    </lineage>
</organism>
<feature type="region of interest" description="Disordered" evidence="2">
    <location>
        <begin position="213"/>
        <end position="247"/>
    </location>
</feature>